<sequence>MLRGGNGMRVYQALRYGSVRWKYIRSKDTYNPRGNLLKPLVGSAVIAGMGLGMGTALCEDPPQLMLFSDGAEPLLSERNKTKMYLDDLLTSMEQDDGLKQASRSDLPAELSVVLKTLLASENVDYDIYIRILKVISRLSEKQAAALKFLKTDAVDSIYEVLKDVVGWPWDSGNYAKKMFHRLFLGGTDNTRLAEKTPQGVLLSELCSKILANIAKVALDYHPFVKDNRINLCNRMIKLSENVETRRNMLLILACIVSKEGFPEDSGTTLQNILEFVSAENPDPVSQWYATGGLRNMCKNSSMHKNLVLKGAIPALVNVLLTSPEPKAQALAASAVADLSTSAYARAEVIRVRMVDSLTFEALGRVLKSSNQGVLRSTSKAIDAILSGVPLNDRARQPIVDQFKKAGVPGQITRLSLGRLPPVVSAATSCLYTLAAIDGLSEPALEAGAARVIIGACNSFDPGMASRALDALAQMSESSERADYLVQAGVLRVVLAIRSTNPVITYPLTILLANLTRKEELRAEVAHEGGLVLLNAMLTSGNIDEGTKKEALRVLHNLSVSGLSRVMVVQYGSLLPLIENVKHENAEMKLLAVKTLSNLMEGLESSMKAFETGGLAPLIACGKEDGELGCRAVLCVGEFTNLQELHSEIVRQGGVELFANVIRAGRSSEAVVYAVLGLCNLAASEVARERIREAGAIGLLNSVAHTMLYSGEIAAVAEAGLANLQKGEKTMIQVLPASPSKPL</sequence>
<dbReference type="InterPro" id="IPR000225">
    <property type="entry name" value="Armadillo"/>
</dbReference>
<evidence type="ECO:0008006" key="2">
    <source>
        <dbReference type="Google" id="ProtNLM"/>
    </source>
</evidence>
<accession>A0A7S0BPX2</accession>
<dbReference type="PANTHER" id="PTHR15599:SF1">
    <property type="entry name" value="RADIAL SPOKE HEAD 14 HOMOLOG"/>
    <property type="match status" value="1"/>
</dbReference>
<dbReference type="PANTHER" id="PTHR15599">
    <property type="entry name" value="RTDR1"/>
    <property type="match status" value="1"/>
</dbReference>
<gene>
    <name evidence="1" type="ORF">RMAR0315_LOCUS9025</name>
</gene>
<dbReference type="InterPro" id="IPR016024">
    <property type="entry name" value="ARM-type_fold"/>
</dbReference>
<reference evidence="1" key="1">
    <citation type="submission" date="2021-01" db="EMBL/GenBank/DDBJ databases">
        <authorList>
            <person name="Corre E."/>
            <person name="Pelletier E."/>
            <person name="Niang G."/>
            <person name="Scheremetjew M."/>
            <person name="Finn R."/>
            <person name="Kale V."/>
            <person name="Holt S."/>
            <person name="Cochrane G."/>
            <person name="Meng A."/>
            <person name="Brown T."/>
            <person name="Cohen L."/>
        </authorList>
    </citation>
    <scope>NUCLEOTIDE SEQUENCE</scope>
    <source>
        <strain evidence="1">UTEX LB 2760</strain>
    </source>
</reference>
<dbReference type="Gene3D" id="1.25.10.10">
    <property type="entry name" value="Leucine-rich Repeat Variant"/>
    <property type="match status" value="2"/>
</dbReference>
<dbReference type="InterPro" id="IPR011989">
    <property type="entry name" value="ARM-like"/>
</dbReference>
<dbReference type="AlphaFoldDB" id="A0A7S0BPX2"/>
<dbReference type="SMART" id="SM00185">
    <property type="entry name" value="ARM"/>
    <property type="match status" value="5"/>
</dbReference>
<dbReference type="InterPro" id="IPR042856">
    <property type="entry name" value="RSP14"/>
</dbReference>
<name>A0A7S0BPX2_9RHOD</name>
<protein>
    <recommendedName>
        <fullName evidence="2">Armadillo repeat-containing domain-containing protein</fullName>
    </recommendedName>
</protein>
<organism evidence="1">
    <name type="scientific">Rhodosorus marinus</name>
    <dbReference type="NCBI Taxonomy" id="101924"/>
    <lineage>
        <taxon>Eukaryota</taxon>
        <taxon>Rhodophyta</taxon>
        <taxon>Stylonematophyceae</taxon>
        <taxon>Stylonematales</taxon>
        <taxon>Stylonemataceae</taxon>
        <taxon>Rhodosorus</taxon>
    </lineage>
</organism>
<proteinExistence type="predicted"/>
<dbReference type="SUPFAM" id="SSF48371">
    <property type="entry name" value="ARM repeat"/>
    <property type="match status" value="2"/>
</dbReference>
<dbReference type="EMBL" id="HBEK01016538">
    <property type="protein sequence ID" value="CAD8399033.1"/>
    <property type="molecule type" value="Transcribed_RNA"/>
</dbReference>
<evidence type="ECO:0000313" key="1">
    <source>
        <dbReference type="EMBL" id="CAD8399033.1"/>
    </source>
</evidence>